<dbReference type="Pfam" id="PF13377">
    <property type="entry name" value="Peripla_BP_3"/>
    <property type="match status" value="1"/>
</dbReference>
<accession>A0A2A3K1K7</accession>
<reference evidence="7" key="1">
    <citation type="submission" date="2017-09" db="EMBL/GenBank/DDBJ databases">
        <title>Yangia sp. SAOS 153D whole genome sequencing.</title>
        <authorList>
            <person name="Verma A."/>
            <person name="Krishnamurthi S."/>
        </authorList>
    </citation>
    <scope>NUCLEOTIDE SEQUENCE [LARGE SCALE GENOMIC DNA]</scope>
    <source>
        <strain evidence="7">SAOS 153D</strain>
    </source>
</reference>
<dbReference type="PANTHER" id="PTHR30146:SF151">
    <property type="entry name" value="HTH-TYPE TRANSCRIPTIONAL REPRESSOR CYTR"/>
    <property type="match status" value="1"/>
</dbReference>
<comment type="caution">
    <text evidence="7">The sequence shown here is derived from an EMBL/GenBank/DDBJ whole genome shotgun (WGS) entry which is preliminary data.</text>
</comment>
<keyword evidence="1" id="KW-0678">Repressor</keyword>
<organism evidence="7">
    <name type="scientific">Alloyangia mangrovi</name>
    <dbReference type="NCBI Taxonomy" id="1779329"/>
    <lineage>
        <taxon>Bacteria</taxon>
        <taxon>Pseudomonadati</taxon>
        <taxon>Pseudomonadota</taxon>
        <taxon>Alphaproteobacteria</taxon>
        <taxon>Rhodobacterales</taxon>
        <taxon>Roseobacteraceae</taxon>
        <taxon>Alloyangia</taxon>
    </lineage>
</organism>
<dbReference type="PROSITE" id="PS50932">
    <property type="entry name" value="HTH_LACI_2"/>
    <property type="match status" value="1"/>
</dbReference>
<dbReference type="SUPFAM" id="SSF53822">
    <property type="entry name" value="Periplasmic binding protein-like I"/>
    <property type="match status" value="1"/>
</dbReference>
<reference evidence="6" key="3">
    <citation type="submission" date="2024-05" db="EMBL/GenBank/DDBJ databases">
        <title>Yangia mangrovi SAOS 153D genome.</title>
        <authorList>
            <person name="Verma A."/>
            <person name="Pal Y."/>
            <person name="Sundharam S."/>
            <person name="Bisht B."/>
            <person name="Srinivasan K."/>
        </authorList>
    </citation>
    <scope>NUCLEOTIDE SEQUENCE</scope>
    <source>
        <strain evidence="6">SAOS 153D</strain>
    </source>
</reference>
<dbReference type="EMBL" id="NTHN02000034">
    <property type="protein sequence ID" value="MCT4371947.1"/>
    <property type="molecule type" value="Genomic_DNA"/>
</dbReference>
<gene>
    <name evidence="6" type="ORF">CLG85_017115</name>
    <name evidence="7" type="ORF">CLG85_02930</name>
</gene>
<dbReference type="OrthoDB" id="234496at2"/>
<feature type="domain" description="HTH lacI-type" evidence="5">
    <location>
        <begin position="12"/>
        <end position="66"/>
    </location>
</feature>
<keyword evidence="4" id="KW-0804">Transcription</keyword>
<keyword evidence="2" id="KW-0805">Transcription regulation</keyword>
<evidence type="ECO:0000313" key="6">
    <source>
        <dbReference type="EMBL" id="MCT4371947.1"/>
    </source>
</evidence>
<dbReference type="PROSITE" id="PS00356">
    <property type="entry name" value="HTH_LACI_1"/>
    <property type="match status" value="1"/>
</dbReference>
<sequence>MSGQVKTGQKRATVVDVARLAGVSPGTVSNALSGKRRVDEETRARIDSAVRELGYVPNMAARGMRTGRANTIALFSSMATAVAAGPSKLGFLMEIAGSAALTALSRNVALVLVPPIRDPEAALRNVPFDGALLVEPTRDDPFLALLAARDVPTVAIGEAHGAVSAHVDLNYAQTADLLIDHLLNVGSRNFPLLIGTGARRYYEVFEARYRQRAAQVGMTPAVLRIDEAEGEAGAARSVARHLAAHPETDGLLVPLDAQATGAMEALRQAGLSVPGEVRVATRYDGLRARAETPALTAVDLQLDTVAATATNALLDLVEGMECRAHFASPLPRLVVRGSTEG</sequence>
<evidence type="ECO:0000256" key="1">
    <source>
        <dbReference type="ARBA" id="ARBA00022491"/>
    </source>
</evidence>
<dbReference type="Gene3D" id="3.40.50.2300">
    <property type="match status" value="2"/>
</dbReference>
<evidence type="ECO:0000256" key="2">
    <source>
        <dbReference type="ARBA" id="ARBA00023015"/>
    </source>
</evidence>
<keyword evidence="3" id="KW-0238">DNA-binding</keyword>
<evidence type="ECO:0000256" key="3">
    <source>
        <dbReference type="ARBA" id="ARBA00023125"/>
    </source>
</evidence>
<dbReference type="InterPro" id="IPR010982">
    <property type="entry name" value="Lambda_DNA-bd_dom_sf"/>
</dbReference>
<protein>
    <submittedName>
        <fullName evidence="7">LacI family transcriptional regulator</fullName>
    </submittedName>
    <submittedName>
        <fullName evidence="6">Substrate-binding domain-containing protein</fullName>
    </submittedName>
</protein>
<dbReference type="GO" id="GO:0003700">
    <property type="term" value="F:DNA-binding transcription factor activity"/>
    <property type="evidence" value="ECO:0007669"/>
    <property type="project" value="TreeGrafter"/>
</dbReference>
<dbReference type="GO" id="GO:0000976">
    <property type="term" value="F:transcription cis-regulatory region binding"/>
    <property type="evidence" value="ECO:0007669"/>
    <property type="project" value="TreeGrafter"/>
</dbReference>
<reference evidence="8" key="2">
    <citation type="submission" date="2023-07" db="EMBL/GenBank/DDBJ databases">
        <title>Yangia mangrovi SAOS 153D genome.</title>
        <authorList>
            <person name="Verma A."/>
            <person name="Pal Y."/>
            <person name="Sundharam S."/>
            <person name="Bisht B."/>
            <person name="Srinivasan K."/>
        </authorList>
    </citation>
    <scope>NUCLEOTIDE SEQUENCE [LARGE SCALE GENOMIC DNA]</scope>
    <source>
        <strain evidence="8">SAOS 153D</strain>
    </source>
</reference>
<dbReference type="SUPFAM" id="SSF47413">
    <property type="entry name" value="lambda repressor-like DNA-binding domains"/>
    <property type="match status" value="1"/>
</dbReference>
<dbReference type="InterPro" id="IPR000843">
    <property type="entry name" value="HTH_LacI"/>
</dbReference>
<keyword evidence="8" id="KW-1185">Reference proteome</keyword>
<dbReference type="Pfam" id="PF00356">
    <property type="entry name" value="LacI"/>
    <property type="match status" value="1"/>
</dbReference>
<evidence type="ECO:0000259" key="5">
    <source>
        <dbReference type="PROSITE" id="PS50932"/>
    </source>
</evidence>
<dbReference type="SMART" id="SM00354">
    <property type="entry name" value="HTH_LACI"/>
    <property type="match status" value="1"/>
</dbReference>
<dbReference type="AlphaFoldDB" id="A0A2A3K1K7"/>
<proteinExistence type="predicted"/>
<evidence type="ECO:0000313" key="8">
    <source>
        <dbReference type="Proteomes" id="UP000217448"/>
    </source>
</evidence>
<dbReference type="Gene3D" id="1.10.260.40">
    <property type="entry name" value="lambda repressor-like DNA-binding domains"/>
    <property type="match status" value="1"/>
</dbReference>
<name>A0A2A3K1K7_9RHOB</name>
<dbReference type="InterPro" id="IPR028082">
    <property type="entry name" value="Peripla_BP_I"/>
</dbReference>
<dbReference type="Proteomes" id="UP000217448">
    <property type="component" value="Unassembled WGS sequence"/>
</dbReference>
<dbReference type="InterPro" id="IPR046335">
    <property type="entry name" value="LacI/GalR-like_sensor"/>
</dbReference>
<dbReference type="CDD" id="cd01392">
    <property type="entry name" value="HTH_LacI"/>
    <property type="match status" value="1"/>
</dbReference>
<dbReference type="PANTHER" id="PTHR30146">
    <property type="entry name" value="LACI-RELATED TRANSCRIPTIONAL REPRESSOR"/>
    <property type="match status" value="1"/>
</dbReference>
<evidence type="ECO:0000313" key="7">
    <source>
        <dbReference type="EMBL" id="PBD20654.1"/>
    </source>
</evidence>
<dbReference type="EMBL" id="NTHN01000029">
    <property type="protein sequence ID" value="PBD20654.1"/>
    <property type="molecule type" value="Genomic_DNA"/>
</dbReference>
<evidence type="ECO:0000256" key="4">
    <source>
        <dbReference type="ARBA" id="ARBA00023163"/>
    </source>
</evidence>